<dbReference type="EMBL" id="JBHRVU010000005">
    <property type="protein sequence ID" value="MFC3443249.1"/>
    <property type="molecule type" value="Genomic_DNA"/>
</dbReference>
<evidence type="ECO:0000313" key="1">
    <source>
        <dbReference type="EMBL" id="MFC3443249.1"/>
    </source>
</evidence>
<protein>
    <recommendedName>
        <fullName evidence="4">Integrase</fullName>
    </recommendedName>
</protein>
<organism evidence="1 3">
    <name type="scientific">Sphingobium rhizovicinum</name>
    <dbReference type="NCBI Taxonomy" id="432308"/>
    <lineage>
        <taxon>Bacteria</taxon>
        <taxon>Pseudomonadati</taxon>
        <taxon>Pseudomonadota</taxon>
        <taxon>Alphaproteobacteria</taxon>
        <taxon>Sphingomonadales</taxon>
        <taxon>Sphingomonadaceae</taxon>
        <taxon>Sphingobium</taxon>
    </lineage>
</organism>
<gene>
    <name evidence="1" type="ORF">ACFOKF_19020</name>
    <name evidence="2" type="ORF">ACFOKF_25360</name>
</gene>
<proteinExistence type="predicted"/>
<name>A0ABV7NIC6_9SPHN</name>
<reference evidence="1" key="1">
    <citation type="journal article" date="2014" name="Int. J. Syst. Evol. Microbiol.">
        <title>Complete genome of a new Firmicutes species belonging to the dominant human colonic microbiota ('Ruminococcus bicirculans') reveals two chromosomes and a selective capacity to utilize plant glucans.</title>
        <authorList>
            <consortium name="NISC Comparative Sequencing Program"/>
            <person name="Wegmann U."/>
            <person name="Louis P."/>
            <person name="Goesmann A."/>
            <person name="Henrissat B."/>
            <person name="Duncan S.H."/>
            <person name="Flint H.J."/>
        </authorList>
    </citation>
    <scope>NUCLEOTIDE SEQUENCE</scope>
    <source>
        <strain evidence="1">CCM 7491</strain>
    </source>
</reference>
<reference evidence="3" key="2">
    <citation type="journal article" date="2019" name="Int. J. Syst. Evol. Microbiol.">
        <title>The Global Catalogue of Microorganisms (GCM) 10K type strain sequencing project: providing services to taxonomists for standard genome sequencing and annotation.</title>
        <authorList>
            <consortium name="The Broad Institute Genomics Platform"/>
            <consortium name="The Broad Institute Genome Sequencing Center for Infectious Disease"/>
            <person name="Wu L."/>
            <person name="Ma J."/>
        </authorList>
    </citation>
    <scope>NUCLEOTIDE SEQUENCE [LARGE SCALE GENOMIC DNA]</scope>
    <source>
        <strain evidence="3">CCM 7491</strain>
    </source>
</reference>
<keyword evidence="3" id="KW-1185">Reference proteome</keyword>
<evidence type="ECO:0000313" key="3">
    <source>
        <dbReference type="Proteomes" id="UP001595681"/>
    </source>
</evidence>
<dbReference type="EMBL" id="JBHRVU010000006">
    <property type="protein sequence ID" value="MFC3444470.1"/>
    <property type="molecule type" value="Genomic_DNA"/>
</dbReference>
<dbReference type="RefSeq" id="WP_380797931.1">
    <property type="nucleotide sequence ID" value="NZ_JBHRVU010000005.1"/>
</dbReference>
<dbReference type="Proteomes" id="UP001595681">
    <property type="component" value="Unassembled WGS sequence"/>
</dbReference>
<accession>A0ABV7NIC6</accession>
<evidence type="ECO:0000313" key="2">
    <source>
        <dbReference type="EMBL" id="MFC3444470.1"/>
    </source>
</evidence>
<sequence length="54" mass="5887">MTGLILPLRAGMTLPILQNHLYAGSDRAASKMYELVHAMKDKIQGSARTAMRSA</sequence>
<comment type="caution">
    <text evidence="1">The sequence shown here is derived from an EMBL/GenBank/DDBJ whole genome shotgun (WGS) entry which is preliminary data.</text>
</comment>
<reference evidence="1" key="3">
    <citation type="submission" date="2024-09" db="EMBL/GenBank/DDBJ databases">
        <authorList>
            <person name="Sun Q."/>
            <person name="Mori K."/>
        </authorList>
    </citation>
    <scope>NUCLEOTIDE SEQUENCE</scope>
    <source>
        <strain evidence="1">CCM 7491</strain>
    </source>
</reference>
<evidence type="ECO:0008006" key="4">
    <source>
        <dbReference type="Google" id="ProtNLM"/>
    </source>
</evidence>